<reference evidence="2 3" key="1">
    <citation type="submission" date="2012-10" db="EMBL/GenBank/DDBJ databases">
        <authorList>
            <person name="Genoscope - CEA"/>
        </authorList>
    </citation>
    <scope>NUCLEOTIDE SEQUENCE [LARGE SCALE GENOMIC DNA]</scope>
    <source>
        <strain evidence="3">AM13 / DSM 14728</strain>
    </source>
</reference>
<evidence type="ECO:0000313" key="3">
    <source>
        <dbReference type="Proteomes" id="UP000010808"/>
    </source>
</evidence>
<name>L0RER3_9BACT</name>
<dbReference type="STRING" id="1121451.DESAM_21759"/>
<gene>
    <name evidence="2" type="ORF">DESAM_21759</name>
</gene>
<feature type="compositionally biased region" description="Basic and acidic residues" evidence="1">
    <location>
        <begin position="325"/>
        <end position="350"/>
    </location>
</feature>
<accession>L0RER3</accession>
<dbReference type="PATRIC" id="fig|1121451.3.peg.2000"/>
<feature type="compositionally biased region" description="Polar residues" evidence="1">
    <location>
        <begin position="14"/>
        <end position="31"/>
    </location>
</feature>
<dbReference type="eggNOG" id="ENOG5031MJV">
    <property type="taxonomic scope" value="Bacteria"/>
</dbReference>
<evidence type="ECO:0000256" key="1">
    <source>
        <dbReference type="SAM" id="MobiDB-lite"/>
    </source>
</evidence>
<dbReference type="EMBL" id="FO203522">
    <property type="protein sequence ID" value="CCO24036.1"/>
    <property type="molecule type" value="Genomic_DNA"/>
</dbReference>
<feature type="region of interest" description="Disordered" evidence="1">
    <location>
        <begin position="325"/>
        <end position="357"/>
    </location>
</feature>
<sequence>MLAAEKYKYPPVTNTDRYSVTSKGQPQSGATNYDRLPDTNHGKAPKKVSGVTFKEVSELYAGLSATGIRVILALIYAAPDYGKPFSIIASSLRYNAKCSKLSILRTIPKGEQAGLYQREINKAGRRHGTVITACKERCEFFLKLAGYKDGLLSVTNTDQYLLLPDTKGDRYSVTNTDRYQINFGNRHDQGIKQPFLPLNTAGTTEAFFSRLSDQGKRVFGIICSHASNAELDEISLVIQSVAKEAACSEVTARRVIKHGHDAGIYTKRMHERGPRFGITLKLNDGPVNRIKELLQAFPPQPDTKGDRYPDTNTDQYQATVTNHDRYPDRIDTDHDTKHDRYPDTNVDRLPKSSLNHCNSRANENKMVQPDTNADRYQNFPFLDRKIKNLSNLKIEDETEEERHARRLLSISTDEFQIIWPLLHEKSFGPDQIRQIVEHRLSFEETILDIENSLHAVEYHLEQGIFPQAKKGICNYVFAVLKRTGRFNRPAGFMTPNEKALANAKKEKAVIKELQSVKVKKAKEAEQVALNEKFESWLEEASTEELDAIDSKCPMATSTDESKRAWRKTYWNKHINVQGAA</sequence>
<dbReference type="OrthoDB" id="5455173at2"/>
<dbReference type="RefSeq" id="WP_015336638.1">
    <property type="nucleotide sequence ID" value="NC_020055.1"/>
</dbReference>
<dbReference type="Proteomes" id="UP000010808">
    <property type="component" value="Chromosome"/>
</dbReference>
<evidence type="ECO:0000313" key="2">
    <source>
        <dbReference type="EMBL" id="CCO24036.1"/>
    </source>
</evidence>
<protein>
    <submittedName>
        <fullName evidence="2">Uncharacterized protein</fullName>
    </submittedName>
</protein>
<proteinExistence type="predicted"/>
<dbReference type="AlphaFoldDB" id="L0RER3"/>
<organism evidence="2 3">
    <name type="scientific">Maridesulfovibrio hydrothermalis AM13 = DSM 14728</name>
    <dbReference type="NCBI Taxonomy" id="1121451"/>
    <lineage>
        <taxon>Bacteria</taxon>
        <taxon>Pseudomonadati</taxon>
        <taxon>Thermodesulfobacteriota</taxon>
        <taxon>Desulfovibrionia</taxon>
        <taxon>Desulfovibrionales</taxon>
        <taxon>Desulfovibrionaceae</taxon>
        <taxon>Maridesulfovibrio</taxon>
    </lineage>
</organism>
<dbReference type="KEGG" id="dhy:DESAM_21759"/>
<keyword evidence="3" id="KW-1185">Reference proteome</keyword>
<feature type="region of interest" description="Disordered" evidence="1">
    <location>
        <begin position="14"/>
        <end position="44"/>
    </location>
</feature>
<dbReference type="HOGENOM" id="CLU_504078_0_0_7"/>